<dbReference type="GO" id="GO:0020037">
    <property type="term" value="F:heme binding"/>
    <property type="evidence" value="ECO:0007669"/>
    <property type="project" value="InterPro"/>
</dbReference>
<dbReference type="EMBL" id="SPLM01000108">
    <property type="protein sequence ID" value="TMW60728.1"/>
    <property type="molecule type" value="Genomic_DNA"/>
</dbReference>
<dbReference type="Gene3D" id="1.10.630.10">
    <property type="entry name" value="Cytochrome P450"/>
    <property type="match status" value="1"/>
</dbReference>
<dbReference type="InterPro" id="IPR036396">
    <property type="entry name" value="Cyt_P450_sf"/>
</dbReference>
<evidence type="ECO:0000256" key="2">
    <source>
        <dbReference type="ARBA" id="ARBA00022723"/>
    </source>
</evidence>
<comment type="cofactor">
    <cofactor evidence="5">
        <name>heme</name>
        <dbReference type="ChEBI" id="CHEBI:30413"/>
    </cofactor>
</comment>
<comment type="caution">
    <text evidence="7">The sequence shown here is derived from an EMBL/GenBank/DDBJ whole genome shotgun (WGS) entry which is preliminary data.</text>
</comment>
<dbReference type="InterPro" id="IPR001128">
    <property type="entry name" value="Cyt_P450"/>
</dbReference>
<evidence type="ECO:0000256" key="6">
    <source>
        <dbReference type="RuleBase" id="RU000461"/>
    </source>
</evidence>
<reference evidence="7" key="1">
    <citation type="submission" date="2019-03" db="EMBL/GenBank/DDBJ databases">
        <title>Long read genome sequence of the mycoparasitic Pythium oligandrum ATCC 38472 isolated from sugarbeet rhizosphere.</title>
        <authorList>
            <person name="Gaulin E."/>
        </authorList>
    </citation>
    <scope>NUCLEOTIDE SEQUENCE</scope>
    <source>
        <strain evidence="7">ATCC 38472_TT</strain>
    </source>
</reference>
<dbReference type="GO" id="GO:0004497">
    <property type="term" value="F:monooxygenase activity"/>
    <property type="evidence" value="ECO:0007669"/>
    <property type="project" value="UniProtKB-KW"/>
</dbReference>
<dbReference type="AlphaFoldDB" id="A0A8K1CDR5"/>
<keyword evidence="2 5" id="KW-0479">Metal-binding</keyword>
<gene>
    <name evidence="7" type="ORF">Poli38472_000770</name>
</gene>
<dbReference type="InterPro" id="IPR002401">
    <property type="entry name" value="Cyt_P450_E_grp-I"/>
</dbReference>
<keyword evidence="8" id="KW-1185">Reference proteome</keyword>
<keyword evidence="5 6" id="KW-0349">Heme</keyword>
<dbReference type="PANTHER" id="PTHR24296">
    <property type="entry name" value="CYTOCHROME P450"/>
    <property type="match status" value="1"/>
</dbReference>
<evidence type="ECO:0000313" key="8">
    <source>
        <dbReference type="Proteomes" id="UP000794436"/>
    </source>
</evidence>
<dbReference type="GO" id="GO:0016705">
    <property type="term" value="F:oxidoreductase activity, acting on paired donors, with incorporation or reduction of molecular oxygen"/>
    <property type="evidence" value="ECO:0007669"/>
    <property type="project" value="InterPro"/>
</dbReference>
<dbReference type="OrthoDB" id="6480556at2759"/>
<evidence type="ECO:0000256" key="1">
    <source>
        <dbReference type="ARBA" id="ARBA00010617"/>
    </source>
</evidence>
<keyword evidence="3 6" id="KW-0560">Oxidoreductase</keyword>
<dbReference type="SUPFAM" id="SSF48264">
    <property type="entry name" value="Cytochrome P450"/>
    <property type="match status" value="1"/>
</dbReference>
<proteinExistence type="inferred from homology"/>
<evidence type="ECO:0008006" key="9">
    <source>
        <dbReference type="Google" id="ProtNLM"/>
    </source>
</evidence>
<keyword evidence="6" id="KW-0503">Monooxygenase</keyword>
<keyword evidence="4 5" id="KW-0408">Iron</keyword>
<dbReference type="PRINTS" id="PR00385">
    <property type="entry name" value="P450"/>
</dbReference>
<evidence type="ECO:0000256" key="3">
    <source>
        <dbReference type="ARBA" id="ARBA00023002"/>
    </source>
</evidence>
<evidence type="ECO:0000256" key="5">
    <source>
        <dbReference type="PIRSR" id="PIRSR602401-1"/>
    </source>
</evidence>
<comment type="similarity">
    <text evidence="1 6">Belongs to the cytochrome P450 family.</text>
</comment>
<dbReference type="PROSITE" id="PS00086">
    <property type="entry name" value="CYTOCHROME_P450"/>
    <property type="match status" value="1"/>
</dbReference>
<organism evidence="7 8">
    <name type="scientific">Pythium oligandrum</name>
    <name type="common">Mycoparasitic fungus</name>
    <dbReference type="NCBI Taxonomy" id="41045"/>
    <lineage>
        <taxon>Eukaryota</taxon>
        <taxon>Sar</taxon>
        <taxon>Stramenopiles</taxon>
        <taxon>Oomycota</taxon>
        <taxon>Peronosporomycetes</taxon>
        <taxon>Pythiales</taxon>
        <taxon>Pythiaceae</taxon>
        <taxon>Pythium</taxon>
    </lineage>
</organism>
<dbReference type="CDD" id="cd11064">
    <property type="entry name" value="CYP86A"/>
    <property type="match status" value="1"/>
</dbReference>
<accession>A0A8K1CDR5</accession>
<dbReference type="GO" id="GO:0005506">
    <property type="term" value="F:iron ion binding"/>
    <property type="evidence" value="ECO:0007669"/>
    <property type="project" value="InterPro"/>
</dbReference>
<name>A0A8K1CDR5_PYTOL</name>
<dbReference type="GO" id="GO:0006629">
    <property type="term" value="P:lipid metabolic process"/>
    <property type="evidence" value="ECO:0007669"/>
    <property type="project" value="UniProtKB-ARBA"/>
</dbReference>
<evidence type="ECO:0000256" key="4">
    <source>
        <dbReference type="ARBA" id="ARBA00023004"/>
    </source>
</evidence>
<dbReference type="Pfam" id="PF00067">
    <property type="entry name" value="p450"/>
    <property type="match status" value="1"/>
</dbReference>
<dbReference type="PRINTS" id="PR00463">
    <property type="entry name" value="EP450I"/>
</dbReference>
<sequence length="453" mass="50867">MFTVLGGAPSIVLSTEQTFEDVLKTQFDVFVKGEEGAMLLRDLFGEGIFAVDGAKWLHQRKTASHLFTHQMMRDIMATAVMEGTETLCDILERAQRENTAVDLKHLLDALTTEVFTRIGFGVRLGCLDGDCVDPEFLRAFTRCAMAVHDRAQQPSWLWRFKKYFNIGSEKQFAKDFALVNGILYNVIEASMSRIKASDATQEKNLISLFLSRPGEDEEPGPSPKMIRDMAFNFIAAGRVTTAQSLMWFLVMINRHPEVEWKIREELERELPGLVSGRQRVPTMEDIQSLTYLEAAVKESLRLHPIPPLNVRTADIDTTLSDGTFVPAGTRIFIPTYATARMPWIWGDDAAEFKPERWIDAQTGKLVQVSPFKYLVFNAGPRKCLGIKLAMMELKIVLASLLSMFTIKTERDPSTIKYDLSLSLPVAGDLMATIHKPTPKHMIATPARAASDCV</sequence>
<feature type="binding site" description="axial binding residue" evidence="5">
    <location>
        <position position="383"/>
    </location>
    <ligand>
        <name>heme</name>
        <dbReference type="ChEBI" id="CHEBI:30413"/>
    </ligand>
    <ligandPart>
        <name>Fe</name>
        <dbReference type="ChEBI" id="CHEBI:18248"/>
    </ligandPart>
</feature>
<dbReference type="InterPro" id="IPR017972">
    <property type="entry name" value="Cyt_P450_CS"/>
</dbReference>
<dbReference type="Proteomes" id="UP000794436">
    <property type="component" value="Unassembled WGS sequence"/>
</dbReference>
<protein>
    <recommendedName>
        <fullName evidence="9">Cytochrome P450</fullName>
    </recommendedName>
</protein>
<evidence type="ECO:0000313" key="7">
    <source>
        <dbReference type="EMBL" id="TMW60728.1"/>
    </source>
</evidence>